<dbReference type="PROSITE" id="PS51257">
    <property type="entry name" value="PROKAR_LIPOPROTEIN"/>
    <property type="match status" value="1"/>
</dbReference>
<reference evidence="3" key="1">
    <citation type="submission" date="2017-08" db="EMBL/GenBank/DDBJ databases">
        <title>A dynamic microbial community with high functional redundancy inhabits the cold, oxic subseafloor aquifer.</title>
        <authorList>
            <person name="Tully B.J."/>
            <person name="Wheat C.G."/>
            <person name="Glazer B.T."/>
            <person name="Huber J.A."/>
        </authorList>
    </citation>
    <scope>NUCLEOTIDE SEQUENCE [LARGE SCALE GENOMIC DNA]</scope>
</reference>
<proteinExistence type="predicted"/>
<sequence length="145" mass="16124">MKLLSVASMAAALGCALLLTTPSVNAEPLHKSNHRHAVVHTHRVVNKVVVARPAPILSVTTMSAYNLNRLPAGYVRFLHNDDTFYYSEGVYYKKKPHGFVLVKPRAGFRVASLPSGYRIVRSGGATFYSFNNVRYRKINGFFVVV</sequence>
<keyword evidence="1" id="KW-0732">Signal</keyword>
<accession>A0A2A4X922</accession>
<evidence type="ECO:0000256" key="1">
    <source>
        <dbReference type="SAM" id="SignalP"/>
    </source>
</evidence>
<feature type="chain" id="PRO_5012901525" evidence="1">
    <location>
        <begin position="27"/>
        <end position="145"/>
    </location>
</feature>
<gene>
    <name evidence="2" type="ORF">COB20_06500</name>
</gene>
<evidence type="ECO:0000313" key="3">
    <source>
        <dbReference type="Proteomes" id="UP000218767"/>
    </source>
</evidence>
<feature type="signal peptide" evidence="1">
    <location>
        <begin position="1"/>
        <end position="26"/>
    </location>
</feature>
<name>A0A2A4X922_9GAMM</name>
<dbReference type="EMBL" id="NVUL01000030">
    <property type="protein sequence ID" value="PCI78565.1"/>
    <property type="molecule type" value="Genomic_DNA"/>
</dbReference>
<protein>
    <submittedName>
        <fullName evidence="2">Uncharacterized protein</fullName>
    </submittedName>
</protein>
<comment type="caution">
    <text evidence="2">The sequence shown here is derived from an EMBL/GenBank/DDBJ whole genome shotgun (WGS) entry which is preliminary data.</text>
</comment>
<evidence type="ECO:0000313" key="2">
    <source>
        <dbReference type="EMBL" id="PCI78565.1"/>
    </source>
</evidence>
<dbReference type="InterPro" id="IPR045398">
    <property type="entry name" value="DUF6515"/>
</dbReference>
<dbReference type="Proteomes" id="UP000218767">
    <property type="component" value="Unassembled WGS sequence"/>
</dbReference>
<dbReference type="AlphaFoldDB" id="A0A2A4X922"/>
<organism evidence="2 3">
    <name type="scientific">SAR86 cluster bacterium</name>
    <dbReference type="NCBI Taxonomy" id="2030880"/>
    <lineage>
        <taxon>Bacteria</taxon>
        <taxon>Pseudomonadati</taxon>
        <taxon>Pseudomonadota</taxon>
        <taxon>Gammaproteobacteria</taxon>
        <taxon>SAR86 cluster</taxon>
    </lineage>
</organism>
<dbReference type="Pfam" id="PF20125">
    <property type="entry name" value="DUF6515"/>
    <property type="match status" value="1"/>
</dbReference>